<evidence type="ECO:0000313" key="1">
    <source>
        <dbReference type="EMBL" id="QFZ26270.1"/>
    </source>
</evidence>
<keyword evidence="2" id="KW-1185">Reference proteome</keyword>
<proteinExistence type="predicted"/>
<organism evidence="1 2">
    <name type="scientific">Clavispora lusitaniae</name>
    <name type="common">Candida lusitaniae</name>
    <dbReference type="NCBI Taxonomy" id="36911"/>
    <lineage>
        <taxon>Eukaryota</taxon>
        <taxon>Fungi</taxon>
        <taxon>Dikarya</taxon>
        <taxon>Ascomycota</taxon>
        <taxon>Saccharomycotina</taxon>
        <taxon>Pichiomycetes</taxon>
        <taxon>Metschnikowiaceae</taxon>
        <taxon>Clavispora</taxon>
    </lineage>
</organism>
<dbReference type="EMBL" id="CP038485">
    <property type="protein sequence ID" value="QFZ26270.1"/>
    <property type="molecule type" value="Genomic_DNA"/>
</dbReference>
<dbReference type="Proteomes" id="UP000326582">
    <property type="component" value="Chromosome 2"/>
</dbReference>
<name>A0ACD0WG82_CLALS</name>
<reference evidence="2" key="1">
    <citation type="journal article" date="2019" name="MBio">
        <title>Comparative genomics for the elucidation of multidrug resistance (MDR) in Candida lusitaniae.</title>
        <authorList>
            <person name="Kannan A."/>
            <person name="Asner S.A."/>
            <person name="Trachsel E."/>
            <person name="Kelly S."/>
            <person name="Parker J."/>
            <person name="Sanglard D."/>
        </authorList>
    </citation>
    <scope>NUCLEOTIDE SEQUENCE [LARGE SCALE GENOMIC DNA]</scope>
    <source>
        <strain evidence="2">P1</strain>
    </source>
</reference>
<sequence length="940" mass="103941">MWPTKKEIGVQLTYGISGPGILFPTTGNRTDTYVPEFRSPRLRDHAARYRRMKKSALVLSPPKPQVRGHRSTLSRDASFLPQYIVSSLAAEADALDEEKYDPEVGALSAVFQLGTGAYASSVRIEGRRRFLKSKSNIVAVHAVAWADGETLNVSVMMPVKKRLKAEQTGGDEWPYGKKRSNTSRNDSGNDQNENIAENGKDKSGKDNERDGNSSESNSESGSESEDNSSSSDERMRQKEADNGGREVSERPAKKSASKWLAAYPRKVLSCDIEARILQVAVAARSRLIAVRTTSRIVFLEVRWNNDPKSKGLEVSRIEAAISPSDVDGHSLVHVEFAQDDRFLVVDSLGTVAVFHFEFGARWTFGRDHLVRVPEPQELSAWRRACFSRAGELLVASRTGVSLIQLQLETSPKVPYINVPTLSEKQRVSDSTPKVSTIISARMWSRIQDMQTVAGTPYIFLLTTQEIIWCTKDDMPLRRLVSWKHYLDNSDSSMRMSISHEGNQYICAIFSARSPLIVVFSFAEVEGRPCSVRDPYFLRASFRGLSHLSVAPAPFSCGRDPSLTLVESGKGVIFSILRPHGGFCTPPPPLEMKRQDASVSVQFSESQSESYKYSIQSPSSMSFKPTTGSEILYEQMEDLNNLDGWSIDVHDAYMYGPHHFAALASRTPLSKEARVLAGPDALRQYARLLSAAAKEDIAPTWHALATLGGDIPQFEHNRSHFDAMTLQLRSHYASSGLAVENQISSLLSERQRAAARISFPVDSAASLARALDKLSRNRLNIRQATMLLATSSIRAARNDLPQQLDNSIEAAHAEAPKELQEIFNDWEEAPPPLEQTKKSKRELRRLALANSQPQFSQGVHSFSSHVSSPQSVQSEPRSSQSIPSQTAPSQSLTSIPVVSSSQISITRSQSQTRSPAPSQGLKRFGSQTASQKKKKKKGGFA</sequence>
<accession>A0ACD0WG82</accession>
<keyword evidence="1" id="KW-0648">Protein biosynthesis</keyword>
<gene>
    <name evidence="1" type="ORF">EJF14_20168</name>
</gene>
<protein>
    <submittedName>
        <fullName evidence="1">RNA polymerase I-specific transcription initiation factor</fullName>
    </submittedName>
</protein>
<keyword evidence="1" id="KW-0396">Initiation factor</keyword>
<evidence type="ECO:0000313" key="2">
    <source>
        <dbReference type="Proteomes" id="UP000326582"/>
    </source>
</evidence>